<dbReference type="GO" id="GO:0006954">
    <property type="term" value="P:inflammatory response"/>
    <property type="evidence" value="ECO:0007669"/>
    <property type="project" value="TreeGrafter"/>
</dbReference>
<evidence type="ECO:0000256" key="7">
    <source>
        <dbReference type="ARBA" id="ARBA00023170"/>
    </source>
</evidence>
<keyword evidence="7 10" id="KW-0675">Receptor</keyword>
<keyword evidence="5" id="KW-0297">G-protein coupled receptor</keyword>
<dbReference type="PRINTS" id="PR01788">
    <property type="entry name" value="PROSTANOIDR"/>
</dbReference>
<dbReference type="PANTHER" id="PTHR11866:SF3">
    <property type="entry name" value="PROSTAGLANDIN E2 RECEPTOR EP1 SUBTYPE"/>
    <property type="match status" value="1"/>
</dbReference>
<dbReference type="GO" id="GO:0004957">
    <property type="term" value="F:prostaglandin E receptor activity"/>
    <property type="evidence" value="ECO:0007669"/>
    <property type="project" value="TreeGrafter"/>
</dbReference>
<keyword evidence="4" id="KW-1133">Transmembrane helix</keyword>
<dbReference type="GO" id="GO:0007189">
    <property type="term" value="P:adenylate cyclase-activating G protein-coupled receptor signaling pathway"/>
    <property type="evidence" value="ECO:0007669"/>
    <property type="project" value="TreeGrafter"/>
</dbReference>
<evidence type="ECO:0000256" key="5">
    <source>
        <dbReference type="ARBA" id="ARBA00023040"/>
    </source>
</evidence>
<evidence type="ECO:0000256" key="6">
    <source>
        <dbReference type="ARBA" id="ARBA00023136"/>
    </source>
</evidence>
<evidence type="ECO:0000313" key="11">
    <source>
        <dbReference type="Proteomes" id="UP001279410"/>
    </source>
</evidence>
<dbReference type="Proteomes" id="UP001279410">
    <property type="component" value="Unassembled WGS sequence"/>
</dbReference>
<keyword evidence="11" id="KW-1185">Reference proteome</keyword>
<keyword evidence="8" id="KW-0325">Glycoprotein</keyword>
<dbReference type="PANTHER" id="PTHR11866">
    <property type="entry name" value="G-PROTEIN COUPLED RECEPTOR FAMILY 1 MEMBER"/>
    <property type="match status" value="1"/>
</dbReference>
<protein>
    <submittedName>
        <fullName evidence="10">Prostaglandin E2 receptor EP1 subtype-like protein</fullName>
    </submittedName>
</protein>
<evidence type="ECO:0000256" key="2">
    <source>
        <dbReference type="ARBA" id="ARBA00022475"/>
    </source>
</evidence>
<dbReference type="AlphaFoldDB" id="A0AAD3MTU2"/>
<keyword evidence="9" id="KW-0807">Transducer</keyword>
<organism evidence="10 11">
    <name type="scientific">Lates japonicus</name>
    <name type="common">Japanese lates</name>
    <dbReference type="NCBI Taxonomy" id="270547"/>
    <lineage>
        <taxon>Eukaryota</taxon>
        <taxon>Metazoa</taxon>
        <taxon>Chordata</taxon>
        <taxon>Craniata</taxon>
        <taxon>Vertebrata</taxon>
        <taxon>Euteleostomi</taxon>
        <taxon>Actinopterygii</taxon>
        <taxon>Neopterygii</taxon>
        <taxon>Teleostei</taxon>
        <taxon>Neoteleostei</taxon>
        <taxon>Acanthomorphata</taxon>
        <taxon>Carangaria</taxon>
        <taxon>Carangaria incertae sedis</taxon>
        <taxon>Centropomidae</taxon>
        <taxon>Lates</taxon>
    </lineage>
</organism>
<evidence type="ECO:0000256" key="4">
    <source>
        <dbReference type="ARBA" id="ARBA00022989"/>
    </source>
</evidence>
<evidence type="ECO:0000256" key="8">
    <source>
        <dbReference type="ARBA" id="ARBA00023180"/>
    </source>
</evidence>
<keyword evidence="6" id="KW-0472">Membrane</keyword>
<dbReference type="GO" id="GO:0007204">
    <property type="term" value="P:positive regulation of cytosolic calcium ion concentration"/>
    <property type="evidence" value="ECO:0007669"/>
    <property type="project" value="TreeGrafter"/>
</dbReference>
<dbReference type="GO" id="GO:0005886">
    <property type="term" value="C:plasma membrane"/>
    <property type="evidence" value="ECO:0007669"/>
    <property type="project" value="UniProtKB-SubCell"/>
</dbReference>
<name>A0AAD3MTU2_LATJO</name>
<dbReference type="Gene3D" id="1.20.1070.10">
    <property type="entry name" value="Rhodopsin 7-helix transmembrane proteins"/>
    <property type="match status" value="1"/>
</dbReference>
<dbReference type="InterPro" id="IPR008365">
    <property type="entry name" value="Prostanoid_rcpt"/>
</dbReference>
<evidence type="ECO:0000256" key="9">
    <source>
        <dbReference type="ARBA" id="ARBA00023224"/>
    </source>
</evidence>
<proteinExistence type="predicted"/>
<evidence type="ECO:0000256" key="3">
    <source>
        <dbReference type="ARBA" id="ARBA00022692"/>
    </source>
</evidence>
<comment type="caution">
    <text evidence="10">The sequence shown here is derived from an EMBL/GenBank/DDBJ whole genome shotgun (WGS) entry which is preliminary data.</text>
</comment>
<gene>
    <name evidence="10" type="ORF">AKAME5_001285500</name>
</gene>
<evidence type="ECO:0000313" key="10">
    <source>
        <dbReference type="EMBL" id="GLD61003.1"/>
    </source>
</evidence>
<reference evidence="10" key="1">
    <citation type="submission" date="2022-08" db="EMBL/GenBank/DDBJ databases">
        <title>Genome sequencing of akame (Lates japonicus).</title>
        <authorList>
            <person name="Hashiguchi Y."/>
            <person name="Takahashi H."/>
        </authorList>
    </citation>
    <scope>NUCLEOTIDE SEQUENCE</scope>
    <source>
        <strain evidence="10">Kochi</strain>
    </source>
</reference>
<feature type="non-terminal residue" evidence="10">
    <location>
        <position position="1"/>
    </location>
</feature>
<comment type="subcellular location">
    <subcellularLocation>
        <location evidence="1">Cell membrane</location>
        <topology evidence="1">Multi-pass membrane protein</topology>
    </subcellularLocation>
</comment>
<accession>A0AAD3MTU2</accession>
<keyword evidence="3" id="KW-0812">Transmembrane</keyword>
<dbReference type="EMBL" id="BRZM01000043">
    <property type="protein sequence ID" value="GLD61003.1"/>
    <property type="molecule type" value="Genomic_DNA"/>
</dbReference>
<sequence length="177" mass="19041">MGNNLKQCLSHQRPGSKATFLLFATSLVVTDFISRDPWCPGSRLYLHEVCAQTTTLVMACAVHEWQHGVLGLCPLFMGCAMAARRCLGVTKPLLHSSLVTKTALKICLSVIWLAALECGPALLSCWALMPTRTQGPGVSINPAQEAAQLHPPAKSHDIEMVGTLVGIMVTSCVCWAL</sequence>
<keyword evidence="2" id="KW-1003">Cell membrane</keyword>
<evidence type="ECO:0000256" key="1">
    <source>
        <dbReference type="ARBA" id="ARBA00004651"/>
    </source>
</evidence>